<dbReference type="EMBL" id="JAEKNQ010000019">
    <property type="protein sequence ID" value="MBJ7602427.1"/>
    <property type="molecule type" value="Genomic_DNA"/>
</dbReference>
<dbReference type="EC" id="6.3.1.14" evidence="2"/>
<proteinExistence type="predicted"/>
<dbReference type="Pfam" id="PF01902">
    <property type="entry name" value="Diphthami_syn_2"/>
    <property type="match status" value="1"/>
</dbReference>
<evidence type="ECO:0000313" key="2">
    <source>
        <dbReference type="EMBL" id="MBJ7602427.1"/>
    </source>
</evidence>
<accession>A0A934K8H1</accession>
<sequence length="226" mass="25100">MSGHSYQVEERYVLMWSGGKDSALALDRATSSGIAVDRLLNFHDATTGRVRFHATRVEMLQVQADAMGIELRGIGTSWSEMEGRLLQELGQCRKEGFAGVVLGDIHLADVRAWYEERVTAAGLKHVEPIWGRPPKELIREFVESGGRAVITCVDLSRLDASWLGRIIDERFLEEIGATGIDPCGENGEYHSYAFQGPVFSHQIRWRPGATRSDSGFEQLDVLPATP</sequence>
<dbReference type="GO" id="GO:0017178">
    <property type="term" value="F:diphthine-ammonia ligase activity"/>
    <property type="evidence" value="ECO:0007669"/>
    <property type="project" value="UniProtKB-EC"/>
</dbReference>
<evidence type="ECO:0000259" key="1">
    <source>
        <dbReference type="Pfam" id="PF01902"/>
    </source>
</evidence>
<gene>
    <name evidence="2" type="ORF">JF888_04430</name>
</gene>
<comment type="caution">
    <text evidence="2">The sequence shown here is derived from an EMBL/GenBank/DDBJ whole genome shotgun (WGS) entry which is preliminary data.</text>
</comment>
<dbReference type="RefSeq" id="WP_338176931.1">
    <property type="nucleotide sequence ID" value="NZ_JAEKNQ010000019.1"/>
</dbReference>
<dbReference type="Proteomes" id="UP000620075">
    <property type="component" value="Unassembled WGS sequence"/>
</dbReference>
<keyword evidence="2" id="KW-0436">Ligase</keyword>
<name>A0A934K8H1_9BACT</name>
<reference evidence="2 3" key="1">
    <citation type="submission" date="2020-10" db="EMBL/GenBank/DDBJ databases">
        <title>Ca. Dormibacterota MAGs.</title>
        <authorList>
            <person name="Montgomery K."/>
        </authorList>
    </citation>
    <scope>NUCLEOTIDE SEQUENCE [LARGE SCALE GENOMIC DNA]</scope>
    <source>
        <strain evidence="2">SC8811_S16_3</strain>
    </source>
</reference>
<dbReference type="Gene3D" id="3.40.50.620">
    <property type="entry name" value="HUPs"/>
    <property type="match status" value="1"/>
</dbReference>
<organism evidence="2 3">
    <name type="scientific">Candidatus Dormiibacter inghamiae</name>
    <dbReference type="NCBI Taxonomy" id="3127013"/>
    <lineage>
        <taxon>Bacteria</taxon>
        <taxon>Bacillati</taxon>
        <taxon>Candidatus Dormiibacterota</taxon>
        <taxon>Candidatus Dormibacteria</taxon>
        <taxon>Candidatus Dormibacterales</taxon>
        <taxon>Candidatus Dormibacteraceae</taxon>
        <taxon>Candidatus Dormiibacter</taxon>
    </lineage>
</organism>
<dbReference type="Gene3D" id="3.90.1490.10">
    <property type="entry name" value="putative n-type atp pyrophosphatase, domain 2"/>
    <property type="match status" value="1"/>
</dbReference>
<dbReference type="CDD" id="cd01994">
    <property type="entry name" value="AANH_PF0828-like"/>
    <property type="match status" value="1"/>
</dbReference>
<protein>
    <submittedName>
        <fullName evidence="2">Diphthine--ammonia ligase</fullName>
        <ecNumber evidence="2">6.3.1.14</ecNumber>
    </submittedName>
</protein>
<dbReference type="InterPro" id="IPR002761">
    <property type="entry name" value="Diphthami_syn_dom"/>
</dbReference>
<dbReference type="SUPFAM" id="SSF52402">
    <property type="entry name" value="Adenine nucleotide alpha hydrolases-like"/>
    <property type="match status" value="1"/>
</dbReference>
<dbReference type="AlphaFoldDB" id="A0A934K8H1"/>
<dbReference type="NCBIfam" id="TIGR00290">
    <property type="entry name" value="MJ0570_dom"/>
    <property type="match status" value="1"/>
</dbReference>
<feature type="domain" description="Diphthamide synthase" evidence="1">
    <location>
        <begin position="12"/>
        <end position="204"/>
    </location>
</feature>
<dbReference type="InterPro" id="IPR014729">
    <property type="entry name" value="Rossmann-like_a/b/a_fold"/>
</dbReference>
<evidence type="ECO:0000313" key="3">
    <source>
        <dbReference type="Proteomes" id="UP000620075"/>
    </source>
</evidence>